<evidence type="ECO:0000313" key="6">
    <source>
        <dbReference type="EMBL" id="PPR02186.1"/>
    </source>
</evidence>
<dbReference type="FunCoup" id="A0A409YGP2">
    <property type="interactions" value="399"/>
</dbReference>
<gene>
    <name evidence="6" type="ORF">CVT26_012126</name>
</gene>
<name>A0A409YGP2_9AGAR</name>
<dbReference type="PANTHER" id="PTHR21373">
    <property type="entry name" value="GLUCOSE REPRESSIBLE PROTEIN MAK10"/>
    <property type="match status" value="1"/>
</dbReference>
<dbReference type="PANTHER" id="PTHR21373:SF0">
    <property type="entry name" value="N-ALPHA-ACETYLTRANSFERASE 35, NATC AUXILIARY SUBUNIT"/>
    <property type="match status" value="1"/>
</dbReference>
<accession>A0A409YGP2</accession>
<dbReference type="InterPro" id="IPR057982">
    <property type="entry name" value="TPR_NAA35"/>
</dbReference>
<evidence type="ECO:0000259" key="5">
    <source>
        <dbReference type="Pfam" id="PF25789"/>
    </source>
</evidence>
<comment type="caution">
    <text evidence="6">The sequence shown here is derived from an EMBL/GenBank/DDBJ whole genome shotgun (WGS) entry which is preliminary data.</text>
</comment>
<dbReference type="OrthoDB" id="269405at2759"/>
<comment type="similarity">
    <text evidence="2">Belongs to the MAK10 family.</text>
</comment>
<dbReference type="STRING" id="231916.A0A409YGP2"/>
<keyword evidence="7" id="KW-1185">Reference proteome</keyword>
<evidence type="ECO:0000313" key="7">
    <source>
        <dbReference type="Proteomes" id="UP000284706"/>
    </source>
</evidence>
<proteinExistence type="inferred from homology"/>
<evidence type="ECO:0000256" key="2">
    <source>
        <dbReference type="ARBA" id="ARBA00006289"/>
    </source>
</evidence>
<dbReference type="InterPro" id="IPR007244">
    <property type="entry name" value="Naa35_N"/>
</dbReference>
<dbReference type="InterPro" id="IPR057983">
    <property type="entry name" value="NAA35-like_N"/>
</dbReference>
<feature type="domain" description="NAA35-like N-terminal" evidence="4">
    <location>
        <begin position="36"/>
        <end position="192"/>
    </location>
</feature>
<evidence type="ECO:0000256" key="3">
    <source>
        <dbReference type="ARBA" id="ARBA00022490"/>
    </source>
</evidence>
<dbReference type="EMBL" id="NHYE01000867">
    <property type="protein sequence ID" value="PPR02186.1"/>
    <property type="molecule type" value="Genomic_DNA"/>
</dbReference>
<comment type="subcellular location">
    <subcellularLocation>
        <location evidence="1">Cytoplasm</location>
    </subcellularLocation>
</comment>
<protein>
    <recommendedName>
        <fullName evidence="8">Mak10 subunit, NatC N(Alpha)-terminal acetyltransferase</fullName>
    </recommendedName>
</protein>
<keyword evidence="3" id="KW-0963">Cytoplasm</keyword>
<dbReference type="Proteomes" id="UP000284706">
    <property type="component" value="Unassembled WGS sequence"/>
</dbReference>
<organism evidence="6 7">
    <name type="scientific">Gymnopilus dilepis</name>
    <dbReference type="NCBI Taxonomy" id="231916"/>
    <lineage>
        <taxon>Eukaryota</taxon>
        <taxon>Fungi</taxon>
        <taxon>Dikarya</taxon>
        <taxon>Basidiomycota</taxon>
        <taxon>Agaricomycotina</taxon>
        <taxon>Agaricomycetes</taxon>
        <taxon>Agaricomycetidae</taxon>
        <taxon>Agaricales</taxon>
        <taxon>Agaricineae</taxon>
        <taxon>Hymenogastraceae</taxon>
        <taxon>Gymnopilus</taxon>
    </lineage>
</organism>
<dbReference type="Pfam" id="PF04112">
    <property type="entry name" value="Mak10"/>
    <property type="match status" value="1"/>
</dbReference>
<evidence type="ECO:0008006" key="8">
    <source>
        <dbReference type="Google" id="ProtNLM"/>
    </source>
</evidence>
<dbReference type="InParanoid" id="A0A409YGP2"/>
<evidence type="ECO:0000259" key="4">
    <source>
        <dbReference type="Pfam" id="PF04112"/>
    </source>
</evidence>
<dbReference type="GO" id="GO:0031417">
    <property type="term" value="C:NatC complex"/>
    <property type="evidence" value="ECO:0007669"/>
    <property type="project" value="InterPro"/>
</dbReference>
<sequence>MADAAPYDQLIPGIGYEFHDVTNLFLEAASELEPDNVLFMENFTLQESMSAIEIGEPRLDSGIIVQEQLRPPFNPFAPLLPEEVCWILDRAVAYEMEFHAGNFLAHTVHTLLFVHHVREITPDVVDDYINQDDSARPIELITIVMRAAVAGILKCCDLTWRELSKGGVFDTEDWQSDKCEVSLLEGLPIPYILAQLDEAVEWLTQSTVPVRWKNALKARLQLRKTLLQVMSTDITRNRIEFQQLVFQAQNDLHTVQANPSPECEPDSPAQLAFDPYIGRRLQTATPIRVVPPPSFEETCKALKYLLDGLLEVGFLESFDNLSTWQLVGNLRLWDPDSPLRVPYLRSLTQSIFYDGTFILNKYPFDWVVDRFFSEGVGLTYGSIKAAVTARWCGPEAEPPLRKVERSLYKLIAPHVRALWHNPPRRRRHFMKALVEWHSLYDSLVHTVQNLEMEDLPPNNVLSRLPDIALSWRLSLVQEVVLSGFQLELYAPQEKPFSYWYTVQVIEAHLECLDRMSVVVQEGMHICLALLFISCPTDAFHSLQALCSALFLVTLPLISFDWAQVRANFYRRYKWAFRAEYDIFDTAVVAQPVLYDYMQTSGELIEDDKISLPSDYVMLAREILRGLVESNDTGGWAALWSRDSIEFLRRLLSVCDALQNLPHTEDEMNDFDVGRLKWDPAFHPWFPSVGPLEGRNP</sequence>
<reference evidence="6 7" key="1">
    <citation type="journal article" date="2018" name="Evol. Lett.">
        <title>Horizontal gene cluster transfer increased hallucinogenic mushroom diversity.</title>
        <authorList>
            <person name="Reynolds H.T."/>
            <person name="Vijayakumar V."/>
            <person name="Gluck-Thaler E."/>
            <person name="Korotkin H.B."/>
            <person name="Matheny P.B."/>
            <person name="Slot J.C."/>
        </authorList>
    </citation>
    <scope>NUCLEOTIDE SEQUENCE [LARGE SCALE GENOMIC DNA]</scope>
    <source>
        <strain evidence="6 7">SRW20</strain>
    </source>
</reference>
<dbReference type="Pfam" id="PF25789">
    <property type="entry name" value="TPR_NAA35"/>
    <property type="match status" value="1"/>
</dbReference>
<evidence type="ECO:0000256" key="1">
    <source>
        <dbReference type="ARBA" id="ARBA00004496"/>
    </source>
</evidence>
<feature type="domain" description="NAA35-like TPR repeats" evidence="5">
    <location>
        <begin position="344"/>
        <end position="511"/>
    </location>
</feature>
<dbReference type="AlphaFoldDB" id="A0A409YGP2"/>